<proteinExistence type="inferred from homology"/>
<dbReference type="Pfam" id="PF00430">
    <property type="entry name" value="ATP-synt_B"/>
    <property type="match status" value="1"/>
</dbReference>
<evidence type="ECO:0000256" key="9">
    <source>
        <dbReference type="ARBA" id="ARBA00023310"/>
    </source>
</evidence>
<accession>A0A7L9WPF3</accession>
<evidence type="ECO:0000256" key="4">
    <source>
        <dbReference type="ARBA" id="ARBA00022692"/>
    </source>
</evidence>
<protein>
    <recommendedName>
        <fullName evidence="13">ATP synthase subunit b</fullName>
    </recommendedName>
    <alternativeName>
        <fullName evidence="13">ATP synthase F(0) sector subunit b</fullName>
    </alternativeName>
    <alternativeName>
        <fullName evidence="13">ATPase subunit I</fullName>
    </alternativeName>
    <alternativeName>
        <fullName evidence="13">F-type ATPase subunit b</fullName>
        <shortName evidence="13">F-ATPase subunit b</shortName>
    </alternativeName>
</protein>
<evidence type="ECO:0000256" key="15">
    <source>
        <dbReference type="SAM" id="Coils"/>
    </source>
</evidence>
<evidence type="ECO:0000256" key="12">
    <source>
        <dbReference type="ARBA" id="ARBA00037847"/>
    </source>
</evidence>
<evidence type="ECO:0000256" key="2">
    <source>
        <dbReference type="ARBA" id="ARBA00022448"/>
    </source>
</evidence>
<sequence>MTLDFWGLGLQAVNVLILVWLLTRVFWRPVAAAIVARQTAAQALLSDAEGTQAKADAALAEVTKAREEIAAERAAMLASAAQEAEVAVQAKMAEARAKAEALVEAAKVAQGHAAEAARKEQTRQAATLAVEIAGKLLARLDPNAVQGAFLAQLVAAVEGLPEQDRAALTRGGTLVSAAALDDAGQARIAEALGKMPGLTFVVDPALIAGFVLRTQHVVLHDSWQSDLDHILKDLRHAA</sequence>
<dbReference type="RefSeq" id="WP_193080086.1">
    <property type="nucleotide sequence ID" value="NZ_CP045201.1"/>
</dbReference>
<gene>
    <name evidence="13" type="primary">atpF</name>
    <name evidence="16" type="ORF">F3W81_15595</name>
</gene>
<reference evidence="16 17" key="1">
    <citation type="submission" date="2019-10" db="EMBL/GenBank/DDBJ databases">
        <title>Pseudopuniceibacterium sp. HQ09 islated from Antarctica.</title>
        <authorList>
            <person name="Liao L."/>
            <person name="Su S."/>
            <person name="Chen B."/>
            <person name="Yu Y."/>
        </authorList>
    </citation>
    <scope>NUCLEOTIDE SEQUENCE [LARGE SCALE GENOMIC DNA]</scope>
    <source>
        <strain evidence="16 17">HQ09</strain>
    </source>
</reference>
<comment type="similarity">
    <text evidence="1 13 14">Belongs to the ATPase B chain family.</text>
</comment>
<dbReference type="KEGG" id="pshq:F3W81_15595"/>
<dbReference type="GO" id="GO:0005886">
    <property type="term" value="C:plasma membrane"/>
    <property type="evidence" value="ECO:0007669"/>
    <property type="project" value="UniProtKB-SubCell"/>
</dbReference>
<keyword evidence="9 13" id="KW-0066">ATP synthesis</keyword>
<evidence type="ECO:0000313" key="16">
    <source>
        <dbReference type="EMBL" id="QOL82129.1"/>
    </source>
</evidence>
<dbReference type="InterPro" id="IPR000711">
    <property type="entry name" value="ATPase_OSCP/dsu"/>
</dbReference>
<feature type="coiled-coil region" evidence="15">
    <location>
        <begin position="48"/>
        <end position="75"/>
    </location>
</feature>
<evidence type="ECO:0000256" key="13">
    <source>
        <dbReference type="HAMAP-Rule" id="MF_01398"/>
    </source>
</evidence>
<feature type="transmembrane region" description="Helical" evidence="13">
    <location>
        <begin position="6"/>
        <end position="27"/>
    </location>
</feature>
<dbReference type="GO" id="GO:0046933">
    <property type="term" value="F:proton-transporting ATP synthase activity, rotational mechanism"/>
    <property type="evidence" value="ECO:0007669"/>
    <property type="project" value="UniProtKB-UniRule"/>
</dbReference>
<dbReference type="EMBL" id="CP045201">
    <property type="protein sequence ID" value="QOL82129.1"/>
    <property type="molecule type" value="Genomic_DNA"/>
</dbReference>
<name>A0A7L9WPF3_9RHOB</name>
<evidence type="ECO:0000256" key="6">
    <source>
        <dbReference type="ARBA" id="ARBA00022989"/>
    </source>
</evidence>
<dbReference type="Proteomes" id="UP000594118">
    <property type="component" value="Chromosome"/>
</dbReference>
<keyword evidence="13" id="KW-1003">Cell membrane</keyword>
<dbReference type="InterPro" id="IPR002146">
    <property type="entry name" value="ATP_synth_b/b'su_bac/chlpt"/>
</dbReference>
<evidence type="ECO:0000256" key="14">
    <source>
        <dbReference type="RuleBase" id="RU003848"/>
    </source>
</evidence>
<evidence type="ECO:0000256" key="11">
    <source>
        <dbReference type="ARBA" id="ARBA00025614"/>
    </source>
</evidence>
<dbReference type="GO" id="GO:0046961">
    <property type="term" value="F:proton-transporting ATPase activity, rotational mechanism"/>
    <property type="evidence" value="ECO:0007669"/>
    <property type="project" value="TreeGrafter"/>
</dbReference>
<dbReference type="PANTHER" id="PTHR33445:SF2">
    <property type="entry name" value="ATP SYNTHASE SUBUNIT B', CHLOROPLASTIC"/>
    <property type="match status" value="1"/>
</dbReference>
<dbReference type="GO" id="GO:0012505">
    <property type="term" value="C:endomembrane system"/>
    <property type="evidence" value="ECO:0007669"/>
    <property type="project" value="UniProtKB-SubCell"/>
</dbReference>
<dbReference type="GO" id="GO:0045259">
    <property type="term" value="C:proton-transporting ATP synthase complex"/>
    <property type="evidence" value="ECO:0007669"/>
    <property type="project" value="UniProtKB-KW"/>
</dbReference>
<dbReference type="InterPro" id="IPR050059">
    <property type="entry name" value="ATP_synthase_B_chain"/>
</dbReference>
<comment type="subcellular location">
    <subcellularLocation>
        <location evidence="13">Cell membrane</location>
        <topology evidence="13">Single-pass membrane protein</topology>
    </subcellularLocation>
    <subcellularLocation>
        <location evidence="12">Endomembrane system</location>
        <topology evidence="12">Single-pass membrane protein</topology>
    </subcellularLocation>
</comment>
<keyword evidence="17" id="KW-1185">Reference proteome</keyword>
<dbReference type="CDD" id="cd06503">
    <property type="entry name" value="ATP-synt_Fo_b"/>
    <property type="match status" value="1"/>
</dbReference>
<dbReference type="Pfam" id="PF00213">
    <property type="entry name" value="OSCP"/>
    <property type="match status" value="1"/>
</dbReference>
<keyword evidence="15" id="KW-0175">Coiled coil</keyword>
<comment type="function">
    <text evidence="10 13">F(1)F(0) ATP synthase produces ATP from ADP in the presence of a proton or sodium gradient. F-type ATPases consist of two structural domains, F(1) containing the extramembraneous catalytic core and F(0) containing the membrane proton channel, linked together by a central stalk and a peripheral stalk. During catalysis, ATP synthesis in the catalytic domain of F(1) is coupled via a rotary mechanism of the central stalk subunits to proton translocation.</text>
</comment>
<keyword evidence="8 13" id="KW-0472">Membrane</keyword>
<keyword evidence="4 13" id="KW-0812">Transmembrane</keyword>
<keyword evidence="3 13" id="KW-0138">CF(0)</keyword>
<evidence type="ECO:0000256" key="8">
    <source>
        <dbReference type="ARBA" id="ARBA00023136"/>
    </source>
</evidence>
<dbReference type="PANTHER" id="PTHR33445">
    <property type="entry name" value="ATP SYNTHASE SUBUNIT B', CHLOROPLASTIC"/>
    <property type="match status" value="1"/>
</dbReference>
<evidence type="ECO:0000256" key="1">
    <source>
        <dbReference type="ARBA" id="ARBA00005513"/>
    </source>
</evidence>
<keyword evidence="6 13" id="KW-1133">Transmembrane helix</keyword>
<dbReference type="AlphaFoldDB" id="A0A7L9WPF3"/>
<keyword evidence="7 13" id="KW-0406">Ion transport</keyword>
<keyword evidence="2 13" id="KW-0813">Transport</keyword>
<organism evidence="16 17">
    <name type="scientific">Pseudooceanicola spongiae</name>
    <dbReference type="NCBI Taxonomy" id="2613965"/>
    <lineage>
        <taxon>Bacteria</taxon>
        <taxon>Pseudomonadati</taxon>
        <taxon>Pseudomonadota</taxon>
        <taxon>Alphaproteobacteria</taxon>
        <taxon>Rhodobacterales</taxon>
        <taxon>Paracoccaceae</taxon>
        <taxon>Pseudooceanicola</taxon>
    </lineage>
</organism>
<evidence type="ECO:0000256" key="7">
    <source>
        <dbReference type="ARBA" id="ARBA00023065"/>
    </source>
</evidence>
<dbReference type="HAMAP" id="MF_01398">
    <property type="entry name" value="ATP_synth_b_bprime"/>
    <property type="match status" value="1"/>
</dbReference>
<evidence type="ECO:0000256" key="5">
    <source>
        <dbReference type="ARBA" id="ARBA00022781"/>
    </source>
</evidence>
<evidence type="ECO:0000313" key="17">
    <source>
        <dbReference type="Proteomes" id="UP000594118"/>
    </source>
</evidence>
<evidence type="ECO:0000256" key="3">
    <source>
        <dbReference type="ARBA" id="ARBA00022547"/>
    </source>
</evidence>
<evidence type="ECO:0000256" key="10">
    <source>
        <dbReference type="ARBA" id="ARBA00025198"/>
    </source>
</evidence>
<comment type="subunit">
    <text evidence="13">F-type ATPases have 2 components, F(1) - the catalytic core - and F(0) - the membrane proton channel. F(1) has five subunits: alpha(3), beta(3), gamma(1), delta(1), epsilon(1). F(0) has three main subunits: a(1), b(2) and c(10-14). The alpha and beta chains form an alternating ring which encloses part of the gamma chain. F(1) is attached to F(0) by a central stalk formed by the gamma and epsilon chains, while a peripheral stalk is formed by the delta and b chains.</text>
</comment>
<keyword evidence="5 13" id="KW-0375">Hydrogen ion transport</keyword>
<comment type="function">
    <text evidence="11">Component of the F(0) channel, it forms part of the peripheral stalk, linking F(1) to F(0). The b'-subunit is a diverged and duplicated form of b found in plants and photosynthetic bacteria.</text>
</comment>